<dbReference type="RefSeq" id="WP_220192095.1">
    <property type="nucleotide sequence ID" value="NZ_BNJF01000001.1"/>
</dbReference>
<dbReference type="Proteomes" id="UP000612362">
    <property type="component" value="Unassembled WGS sequence"/>
</dbReference>
<evidence type="ECO:0000259" key="1">
    <source>
        <dbReference type="Pfam" id="PF01636"/>
    </source>
</evidence>
<feature type="domain" description="Aminoglycoside phosphotransferase" evidence="1">
    <location>
        <begin position="71"/>
        <end position="244"/>
    </location>
</feature>
<gene>
    <name evidence="2" type="ORF">KSX_07300</name>
</gene>
<evidence type="ECO:0000313" key="2">
    <source>
        <dbReference type="EMBL" id="GHO42567.1"/>
    </source>
</evidence>
<sequence>MLAIEQGAQVIERLIGAWETPFVELAIFESGNAYHIASLLVSYCEEHLGVSVAEFLFYESSQGAVVGLRLVDERRVVLKVHQPGQSFEFLRAVQEVQRYLVTNGYPCPCPIAGPERLAQGIVVVEELIDDGVYVDAHDPAIRRLMAETLAQQVQLTRGLVHLPGMRTSMWRFPEIDGLWPQPHSKLFDFVATSHGAEWIDRVAREARSILDVCSGELALGHTDWAVKHFRFKRGQVRVIYDWDSLARDYEPILVGDGARGFTMTWHLPTRLTPTREEIHAFVEEYQVARGRAFTRTERTLISASVTMGLAYSARIEHSLAPEETDWPEESCRGILACYGAGYFEA</sequence>
<protein>
    <recommendedName>
        <fullName evidence="1">Aminoglycoside phosphotransferase domain-containing protein</fullName>
    </recommendedName>
</protein>
<keyword evidence="3" id="KW-1185">Reference proteome</keyword>
<dbReference type="SUPFAM" id="SSF56112">
    <property type="entry name" value="Protein kinase-like (PK-like)"/>
    <property type="match status" value="1"/>
</dbReference>
<organism evidence="2 3">
    <name type="scientific">Ktedonospora formicarum</name>
    <dbReference type="NCBI Taxonomy" id="2778364"/>
    <lineage>
        <taxon>Bacteria</taxon>
        <taxon>Bacillati</taxon>
        <taxon>Chloroflexota</taxon>
        <taxon>Ktedonobacteria</taxon>
        <taxon>Ktedonobacterales</taxon>
        <taxon>Ktedonobacteraceae</taxon>
        <taxon>Ktedonospora</taxon>
    </lineage>
</organism>
<proteinExistence type="predicted"/>
<accession>A0A8J3MNC5</accession>
<dbReference type="EMBL" id="BNJF01000001">
    <property type="protein sequence ID" value="GHO42567.1"/>
    <property type="molecule type" value="Genomic_DNA"/>
</dbReference>
<comment type="caution">
    <text evidence="2">The sequence shown here is derived from an EMBL/GenBank/DDBJ whole genome shotgun (WGS) entry which is preliminary data.</text>
</comment>
<evidence type="ECO:0000313" key="3">
    <source>
        <dbReference type="Proteomes" id="UP000612362"/>
    </source>
</evidence>
<reference evidence="2" key="1">
    <citation type="submission" date="2020-10" db="EMBL/GenBank/DDBJ databases">
        <title>Taxonomic study of unclassified bacteria belonging to the class Ktedonobacteria.</title>
        <authorList>
            <person name="Yabe S."/>
            <person name="Wang C.M."/>
            <person name="Zheng Y."/>
            <person name="Sakai Y."/>
            <person name="Cavaletti L."/>
            <person name="Monciardini P."/>
            <person name="Donadio S."/>
        </authorList>
    </citation>
    <scope>NUCLEOTIDE SEQUENCE</scope>
    <source>
        <strain evidence="2">SOSP1-1</strain>
    </source>
</reference>
<dbReference type="InterPro" id="IPR002575">
    <property type="entry name" value="Aminoglycoside_PTrfase"/>
</dbReference>
<dbReference type="AlphaFoldDB" id="A0A8J3MNC5"/>
<name>A0A8J3MNC5_9CHLR</name>
<dbReference type="Pfam" id="PF01636">
    <property type="entry name" value="APH"/>
    <property type="match status" value="1"/>
</dbReference>
<dbReference type="InterPro" id="IPR011009">
    <property type="entry name" value="Kinase-like_dom_sf"/>
</dbReference>